<name>A0A2T0SUT5_9ACTN</name>
<organism evidence="1 2">
    <name type="scientific">Geodermatophilus tzadiensis</name>
    <dbReference type="NCBI Taxonomy" id="1137988"/>
    <lineage>
        <taxon>Bacteria</taxon>
        <taxon>Bacillati</taxon>
        <taxon>Actinomycetota</taxon>
        <taxon>Actinomycetes</taxon>
        <taxon>Geodermatophilales</taxon>
        <taxon>Geodermatophilaceae</taxon>
        <taxon>Geodermatophilus</taxon>
    </lineage>
</organism>
<comment type="caution">
    <text evidence="1">The sequence shown here is derived from an EMBL/GenBank/DDBJ whole genome shotgun (WGS) entry which is preliminary data.</text>
</comment>
<accession>A0A2T0SUT5</accession>
<proteinExistence type="predicted"/>
<evidence type="ECO:0000313" key="1">
    <source>
        <dbReference type="EMBL" id="PRY37172.1"/>
    </source>
</evidence>
<dbReference type="AlphaFoldDB" id="A0A2T0SUT5"/>
<dbReference type="RefSeq" id="WP_170121445.1">
    <property type="nucleotide sequence ID" value="NZ_PVTG01000024.1"/>
</dbReference>
<evidence type="ECO:0000313" key="2">
    <source>
        <dbReference type="Proteomes" id="UP000239210"/>
    </source>
</evidence>
<keyword evidence="2" id="KW-1185">Reference proteome</keyword>
<sequence>MTYGPTIRDSTDDRATVRIEVGRITCWLYGADLVRLLRELGVPGQPASDEALVCPLDRVGDVLAALEWRHRRPVELTAVDR</sequence>
<dbReference type="EMBL" id="PVTG01000024">
    <property type="protein sequence ID" value="PRY37172.1"/>
    <property type="molecule type" value="Genomic_DNA"/>
</dbReference>
<gene>
    <name evidence="1" type="ORF">LY71_12437</name>
</gene>
<reference evidence="1 2" key="1">
    <citation type="submission" date="2018-03" db="EMBL/GenBank/DDBJ databases">
        <title>Genomic Encyclopedia of Archaeal and Bacterial Type Strains, Phase II (KMG-II): from individual species to whole genera.</title>
        <authorList>
            <person name="Goeker M."/>
        </authorList>
    </citation>
    <scope>NUCLEOTIDE SEQUENCE [LARGE SCALE GENOMIC DNA]</scope>
    <source>
        <strain evidence="1 2">DSM 45416</strain>
    </source>
</reference>
<protein>
    <submittedName>
        <fullName evidence="1">Uncharacterized protein</fullName>
    </submittedName>
</protein>
<dbReference type="Proteomes" id="UP000239210">
    <property type="component" value="Unassembled WGS sequence"/>
</dbReference>